<feature type="transmembrane region" description="Helical" evidence="8">
    <location>
        <begin position="68"/>
        <end position="90"/>
    </location>
</feature>
<organism evidence="10 11">
    <name type="scientific">Aestuariispira insulae</name>
    <dbReference type="NCBI Taxonomy" id="1461337"/>
    <lineage>
        <taxon>Bacteria</taxon>
        <taxon>Pseudomonadati</taxon>
        <taxon>Pseudomonadota</taxon>
        <taxon>Alphaproteobacteria</taxon>
        <taxon>Rhodospirillales</taxon>
        <taxon>Kiloniellaceae</taxon>
        <taxon>Aestuariispira</taxon>
    </lineage>
</organism>
<dbReference type="Gene3D" id="1.10.3720.10">
    <property type="entry name" value="MetI-like"/>
    <property type="match status" value="1"/>
</dbReference>
<dbReference type="EMBL" id="QRDW01000005">
    <property type="protein sequence ID" value="RED49957.1"/>
    <property type="molecule type" value="Genomic_DNA"/>
</dbReference>
<dbReference type="InterPro" id="IPR000515">
    <property type="entry name" value="MetI-like"/>
</dbReference>
<keyword evidence="7 8" id="KW-0472">Membrane</keyword>
<evidence type="ECO:0000256" key="4">
    <source>
        <dbReference type="ARBA" id="ARBA00022475"/>
    </source>
</evidence>
<evidence type="ECO:0000256" key="3">
    <source>
        <dbReference type="ARBA" id="ARBA00022448"/>
    </source>
</evidence>
<dbReference type="GO" id="GO:0055085">
    <property type="term" value="P:transmembrane transport"/>
    <property type="evidence" value="ECO:0007669"/>
    <property type="project" value="InterPro"/>
</dbReference>
<comment type="caution">
    <text evidence="10">The sequence shown here is derived from an EMBL/GenBank/DDBJ whole genome shotgun (WGS) entry which is preliminary data.</text>
</comment>
<proteinExistence type="inferred from homology"/>
<dbReference type="PANTHER" id="PTHR43848">
    <property type="entry name" value="PUTRESCINE TRANSPORT SYSTEM PERMEASE PROTEIN POTI"/>
    <property type="match status" value="1"/>
</dbReference>
<feature type="transmembrane region" description="Helical" evidence="8">
    <location>
        <begin position="233"/>
        <end position="254"/>
    </location>
</feature>
<evidence type="ECO:0000313" key="10">
    <source>
        <dbReference type="EMBL" id="RED49957.1"/>
    </source>
</evidence>
<keyword evidence="4" id="KW-1003">Cell membrane</keyword>
<keyword evidence="3 8" id="KW-0813">Transport</keyword>
<feature type="transmembrane region" description="Helical" evidence="8">
    <location>
        <begin position="131"/>
        <end position="150"/>
    </location>
</feature>
<comment type="subcellular location">
    <subcellularLocation>
        <location evidence="1 8">Cell membrane</location>
        <topology evidence="1 8">Multi-pass membrane protein</topology>
    </subcellularLocation>
</comment>
<evidence type="ECO:0000256" key="7">
    <source>
        <dbReference type="ARBA" id="ARBA00023136"/>
    </source>
</evidence>
<keyword evidence="6 8" id="KW-1133">Transmembrane helix</keyword>
<dbReference type="SUPFAM" id="SSF161098">
    <property type="entry name" value="MetI-like"/>
    <property type="match status" value="1"/>
</dbReference>
<dbReference type="InterPro" id="IPR035906">
    <property type="entry name" value="MetI-like_sf"/>
</dbReference>
<feature type="transmembrane region" description="Helical" evidence="8">
    <location>
        <begin position="176"/>
        <end position="194"/>
    </location>
</feature>
<sequence length="274" mass="29923">MRKGLSPFNIVSLVMGFSFLYLPILLLVLFSFNESKLVTVWGGFSTKWYGEMIRNEGLMDAAWMTLKIAVVSSTFATILGTIAGLVMVRFGSFRGRLLFSGMIYAPLVMPEVITGLSLLLMFVAISLDRGFLTITIAHITFSMCYVAVVVQSRMVTFDQSIEEAALDLGCPPMRTFFTVTLPIIMPAVVSGWLLSFTLSLDDLVIASFTSGPGSTTLPMKIYSSVRLGVTPEINAISTILVGLVTVGVLVASYVSRRQTLIRQRDERLAAAEAT</sequence>
<dbReference type="InterPro" id="IPR051789">
    <property type="entry name" value="Bact_Polyamine_Transport"/>
</dbReference>
<feature type="transmembrane region" description="Helical" evidence="8">
    <location>
        <begin position="102"/>
        <end position="125"/>
    </location>
</feature>
<gene>
    <name evidence="10" type="ORF">DFP90_105330</name>
</gene>
<dbReference type="OrthoDB" id="9782004at2"/>
<dbReference type="Pfam" id="PF00528">
    <property type="entry name" value="BPD_transp_1"/>
    <property type="match status" value="1"/>
</dbReference>
<dbReference type="RefSeq" id="WP_115937184.1">
    <property type="nucleotide sequence ID" value="NZ_QRDW01000005.1"/>
</dbReference>
<feature type="domain" description="ABC transmembrane type-1" evidence="9">
    <location>
        <begin position="62"/>
        <end position="251"/>
    </location>
</feature>
<evidence type="ECO:0000256" key="8">
    <source>
        <dbReference type="RuleBase" id="RU363032"/>
    </source>
</evidence>
<evidence type="ECO:0000256" key="5">
    <source>
        <dbReference type="ARBA" id="ARBA00022692"/>
    </source>
</evidence>
<dbReference type="Proteomes" id="UP000256845">
    <property type="component" value="Unassembled WGS sequence"/>
</dbReference>
<keyword evidence="11" id="KW-1185">Reference proteome</keyword>
<protein>
    <submittedName>
        <fullName evidence="10">ABC-type spermidine/putrescine transport system permease subunit II</fullName>
    </submittedName>
</protein>
<accession>A0A3D9HKC4</accession>
<evidence type="ECO:0000259" key="9">
    <source>
        <dbReference type="PROSITE" id="PS50928"/>
    </source>
</evidence>
<evidence type="ECO:0000313" key="11">
    <source>
        <dbReference type="Proteomes" id="UP000256845"/>
    </source>
</evidence>
<keyword evidence="5 8" id="KW-0812">Transmembrane</keyword>
<evidence type="ECO:0000256" key="1">
    <source>
        <dbReference type="ARBA" id="ARBA00004651"/>
    </source>
</evidence>
<reference evidence="10 11" key="1">
    <citation type="submission" date="2018-07" db="EMBL/GenBank/DDBJ databases">
        <title>Genomic Encyclopedia of Type Strains, Phase III (KMG-III): the genomes of soil and plant-associated and newly described type strains.</title>
        <authorList>
            <person name="Whitman W."/>
        </authorList>
    </citation>
    <scope>NUCLEOTIDE SEQUENCE [LARGE SCALE GENOMIC DNA]</scope>
    <source>
        <strain evidence="10 11">CECT 8488</strain>
    </source>
</reference>
<evidence type="ECO:0000256" key="2">
    <source>
        <dbReference type="ARBA" id="ARBA00007069"/>
    </source>
</evidence>
<name>A0A3D9HKC4_9PROT</name>
<dbReference type="GO" id="GO:0005886">
    <property type="term" value="C:plasma membrane"/>
    <property type="evidence" value="ECO:0007669"/>
    <property type="project" value="UniProtKB-SubCell"/>
</dbReference>
<dbReference type="PANTHER" id="PTHR43848:SF2">
    <property type="entry name" value="PUTRESCINE TRANSPORT SYSTEM PERMEASE PROTEIN POTI"/>
    <property type="match status" value="1"/>
</dbReference>
<dbReference type="AlphaFoldDB" id="A0A3D9HKC4"/>
<feature type="transmembrane region" description="Helical" evidence="8">
    <location>
        <begin position="12"/>
        <end position="32"/>
    </location>
</feature>
<dbReference type="CDD" id="cd06261">
    <property type="entry name" value="TM_PBP2"/>
    <property type="match status" value="1"/>
</dbReference>
<comment type="similarity">
    <text evidence="2">Belongs to the binding-protein-dependent transport system permease family. CysTW subfamily.</text>
</comment>
<evidence type="ECO:0000256" key="6">
    <source>
        <dbReference type="ARBA" id="ARBA00022989"/>
    </source>
</evidence>
<dbReference type="PROSITE" id="PS50928">
    <property type="entry name" value="ABC_TM1"/>
    <property type="match status" value="1"/>
</dbReference>